<dbReference type="AlphaFoldDB" id="A0A081C3B8"/>
<evidence type="ECO:0000313" key="3">
    <source>
        <dbReference type="EMBL" id="GAK59073.1"/>
    </source>
</evidence>
<dbReference type="InterPro" id="IPR011006">
    <property type="entry name" value="CheY-like_superfamily"/>
</dbReference>
<dbReference type="SUPFAM" id="SSF52172">
    <property type="entry name" value="CheY-like"/>
    <property type="match status" value="1"/>
</dbReference>
<comment type="caution">
    <text evidence="1">Lacks conserved residue(s) required for the propagation of feature annotation.</text>
</comment>
<evidence type="ECO:0000313" key="4">
    <source>
        <dbReference type="Proteomes" id="UP000030661"/>
    </source>
</evidence>
<dbReference type="Gene3D" id="3.40.50.2300">
    <property type="match status" value="1"/>
</dbReference>
<dbReference type="GO" id="GO:0000160">
    <property type="term" value="P:phosphorelay signal transduction system"/>
    <property type="evidence" value="ECO:0007669"/>
    <property type="project" value="InterPro"/>
</dbReference>
<organism evidence="3">
    <name type="scientific">Vecturithrix granuli</name>
    <dbReference type="NCBI Taxonomy" id="1499967"/>
    <lineage>
        <taxon>Bacteria</taxon>
        <taxon>Candidatus Moduliflexota</taxon>
        <taxon>Candidatus Vecturitrichia</taxon>
        <taxon>Candidatus Vecturitrichales</taxon>
        <taxon>Candidatus Vecturitrichaceae</taxon>
        <taxon>Candidatus Vecturithrix</taxon>
    </lineage>
</organism>
<dbReference type="HOGENOM" id="CLU_1183151_0_0_0"/>
<feature type="domain" description="Response regulatory" evidence="2">
    <location>
        <begin position="1"/>
        <end position="40"/>
    </location>
</feature>
<name>A0A081C3B8_VECG1</name>
<dbReference type="eggNOG" id="COG2204">
    <property type="taxonomic scope" value="Bacteria"/>
</dbReference>
<protein>
    <submittedName>
        <fullName evidence="3">Helix-turn-helix, Fis-type</fullName>
    </submittedName>
</protein>
<dbReference type="InterPro" id="IPR001789">
    <property type="entry name" value="Sig_transdc_resp-reg_receiver"/>
</dbReference>
<dbReference type="PROSITE" id="PS50110">
    <property type="entry name" value="RESPONSE_REGULATORY"/>
    <property type="match status" value="1"/>
</dbReference>
<keyword evidence="4" id="KW-1185">Reference proteome</keyword>
<proteinExistence type="predicted"/>
<dbReference type="STRING" id="1499967.U27_06049"/>
<evidence type="ECO:0000256" key="1">
    <source>
        <dbReference type="PROSITE-ProRule" id="PRU00169"/>
    </source>
</evidence>
<dbReference type="Proteomes" id="UP000030661">
    <property type="component" value="Unassembled WGS sequence"/>
</dbReference>
<gene>
    <name evidence="3" type="ORF">U27_06049</name>
</gene>
<dbReference type="EMBL" id="DF820469">
    <property type="protein sequence ID" value="GAK59073.1"/>
    <property type="molecule type" value="Genomic_DNA"/>
</dbReference>
<reference evidence="3" key="1">
    <citation type="journal article" date="2015" name="PeerJ">
        <title>First genomic representation of candidate bacterial phylum KSB3 points to enhanced environmental sensing as a trigger of wastewater bulking.</title>
        <authorList>
            <person name="Sekiguchi Y."/>
            <person name="Ohashi A."/>
            <person name="Parks D.H."/>
            <person name="Yamauchi T."/>
            <person name="Tyson G.W."/>
            <person name="Hugenholtz P."/>
        </authorList>
    </citation>
    <scope>NUCLEOTIDE SEQUENCE [LARGE SCALE GENOMIC DNA]</scope>
</reference>
<sequence length="234" mass="26841">MITSIDDVEIAVQCMRVGAFNYLVKPVNCSRFGIEVNRALEFWELRHENIRLRESVLEQQIYHPEAFTEIVTHSLFEKILKKSETIEAEVGANAEIGIPAWIIAIIAKVFASFKISTETREELRRTMERYISELIEKVNALLDEARAQVKKHEKCDLLFIMDSLDSLKAGLDRSLFLLEGEQLKGLHGYFIYVVPISLLHDAQASLLPFDEQLILPMIPTWNRSPRTCSWSCSS</sequence>
<evidence type="ECO:0000259" key="2">
    <source>
        <dbReference type="PROSITE" id="PS50110"/>
    </source>
</evidence>
<accession>A0A081C3B8</accession>